<reference evidence="2" key="1">
    <citation type="submission" date="2021-12" db="EMBL/GenBank/DDBJ databases">
        <authorList>
            <person name="King R."/>
        </authorList>
    </citation>
    <scope>NUCLEOTIDE SEQUENCE</scope>
</reference>
<dbReference type="Pfam" id="PF07530">
    <property type="entry name" value="PRE_C2HC"/>
    <property type="match status" value="1"/>
</dbReference>
<dbReference type="EMBL" id="OU893333">
    <property type="protein sequence ID" value="CAG9788807.1"/>
    <property type="molecule type" value="Genomic_DNA"/>
</dbReference>
<feature type="domain" description="Pre-C2HC" evidence="1">
    <location>
        <begin position="99"/>
        <end position="155"/>
    </location>
</feature>
<dbReference type="AlphaFoldDB" id="A0A9N9WDQ7"/>
<organism evidence="2 3">
    <name type="scientific">Diatraea saccharalis</name>
    <name type="common">sugarcane borer</name>
    <dbReference type="NCBI Taxonomy" id="40085"/>
    <lineage>
        <taxon>Eukaryota</taxon>
        <taxon>Metazoa</taxon>
        <taxon>Ecdysozoa</taxon>
        <taxon>Arthropoda</taxon>
        <taxon>Hexapoda</taxon>
        <taxon>Insecta</taxon>
        <taxon>Pterygota</taxon>
        <taxon>Neoptera</taxon>
        <taxon>Endopterygota</taxon>
        <taxon>Lepidoptera</taxon>
        <taxon>Glossata</taxon>
        <taxon>Ditrysia</taxon>
        <taxon>Pyraloidea</taxon>
        <taxon>Crambidae</taxon>
        <taxon>Crambinae</taxon>
        <taxon>Diatraea</taxon>
    </lineage>
</organism>
<dbReference type="Proteomes" id="UP001153714">
    <property type="component" value="Chromosome 2"/>
</dbReference>
<protein>
    <recommendedName>
        <fullName evidence="1">Pre-C2HC domain-containing protein</fullName>
    </recommendedName>
</protein>
<name>A0A9N9WDQ7_9NEOP</name>
<evidence type="ECO:0000313" key="2">
    <source>
        <dbReference type="EMBL" id="CAG9788807.1"/>
    </source>
</evidence>
<proteinExistence type="predicted"/>
<evidence type="ECO:0000313" key="3">
    <source>
        <dbReference type="Proteomes" id="UP001153714"/>
    </source>
</evidence>
<reference evidence="2" key="2">
    <citation type="submission" date="2022-10" db="EMBL/GenBank/DDBJ databases">
        <authorList>
            <consortium name="ENA_rothamsted_submissions"/>
            <consortium name="culmorum"/>
            <person name="King R."/>
        </authorList>
    </citation>
    <scope>NUCLEOTIDE SEQUENCE</scope>
</reference>
<dbReference type="OrthoDB" id="8123886at2759"/>
<sequence>MDVEGRNKTVWPPHIYILNVGFWNCLNGILNDNFLNIKRIKVCLSGLDVSVQTVNDFLRLSSSLRHANIRFKAYTIDQGLLHHRVLIRGVPIDIELDTIHRDFIKQGVRVNEVHRLLRFDQNPLDIVLVIVDNTPEGLTIFQVRTLLGINVSVEVLNTTVCVRCKRFGHDECDCIISEHLLPSPPISYKPQEPSVDIIDDLMYIAQSTSTSNAICPIYQSPTHAVPRVDQEAFVRLFEFIRSVKPEEIDALIFQLRQCNGCLADIMGIYEANKDLITTVYKLSTAL</sequence>
<evidence type="ECO:0000259" key="1">
    <source>
        <dbReference type="Pfam" id="PF07530"/>
    </source>
</evidence>
<accession>A0A9N9WDQ7</accession>
<keyword evidence="3" id="KW-1185">Reference proteome</keyword>
<dbReference type="InterPro" id="IPR006579">
    <property type="entry name" value="Pre_C2HC_dom"/>
</dbReference>
<gene>
    <name evidence="2" type="ORF">DIATSA_LOCUS6593</name>
</gene>